<reference evidence="1" key="1">
    <citation type="journal article" date="2014" name="Int. J. Syst. Evol. Microbiol.">
        <title>Complete genome sequence of Corynebacterium casei LMG S-19264T (=DSM 44701T), isolated from a smear-ripened cheese.</title>
        <authorList>
            <consortium name="US DOE Joint Genome Institute (JGI-PGF)"/>
            <person name="Walter F."/>
            <person name="Albersmeier A."/>
            <person name="Kalinowski J."/>
            <person name="Ruckert C."/>
        </authorList>
    </citation>
    <scope>NUCLEOTIDE SEQUENCE</scope>
    <source>
        <strain evidence="1">JCM 19596</strain>
    </source>
</reference>
<dbReference type="InterPro" id="IPR053199">
    <property type="entry name" value="cDPG_synthetase-like"/>
</dbReference>
<dbReference type="Proteomes" id="UP000607197">
    <property type="component" value="Unassembled WGS sequence"/>
</dbReference>
<evidence type="ECO:0000313" key="1">
    <source>
        <dbReference type="EMBL" id="GGL50992.1"/>
    </source>
</evidence>
<evidence type="ECO:0000313" key="2">
    <source>
        <dbReference type="Proteomes" id="UP000607197"/>
    </source>
</evidence>
<accession>A0A830FFX0</accession>
<dbReference type="PANTHER" id="PTHR42869">
    <property type="entry name" value="SLL0572 PROTEIN"/>
    <property type="match status" value="1"/>
</dbReference>
<gene>
    <name evidence="1" type="ORF">GCM10009039_06550</name>
</gene>
<protein>
    <submittedName>
        <fullName evidence="1">GTPase</fullName>
    </submittedName>
</protein>
<name>A0A830FFX0_9EURY</name>
<keyword evidence="2" id="KW-1185">Reference proteome</keyword>
<proteinExistence type="predicted"/>
<dbReference type="EMBL" id="BMPG01000001">
    <property type="protein sequence ID" value="GGL50992.1"/>
    <property type="molecule type" value="Genomic_DNA"/>
</dbReference>
<comment type="caution">
    <text evidence="1">The sequence shown here is derived from an EMBL/GenBank/DDBJ whole genome shotgun (WGS) entry which is preliminary data.</text>
</comment>
<dbReference type="OrthoDB" id="14509at2157"/>
<organism evidence="1 2">
    <name type="scientific">Halocalculus aciditolerans</name>
    <dbReference type="NCBI Taxonomy" id="1383812"/>
    <lineage>
        <taxon>Archaea</taxon>
        <taxon>Methanobacteriati</taxon>
        <taxon>Methanobacteriota</taxon>
        <taxon>Stenosarchaea group</taxon>
        <taxon>Halobacteria</taxon>
        <taxon>Halobacteriales</taxon>
        <taxon>Halobacteriaceae</taxon>
        <taxon>Halocalculus</taxon>
    </lineage>
</organism>
<dbReference type="RefSeq" id="WP_188975800.1">
    <property type="nucleotide sequence ID" value="NZ_BMPG01000001.1"/>
</dbReference>
<dbReference type="InterPro" id="IPR027417">
    <property type="entry name" value="P-loop_NTPase"/>
</dbReference>
<sequence length="449" mass="47957">MRRVVIAGAAGRDFHDYHQHYRDDPDARVVAFTRAAGQNLGEADADLDAFPGELTATGDPIPIVPEADLERVVGEANVDEVAFAYSDVSHEHVMHVASRALAAGADFHVVGPDDVSLPCEIPVFAADAVRTGCGKSALAKAAADHLQEEGFDVAVVREPMPYGDLAERRVDRYDSRADLEGLTLEEREEYRPHVDAGHTVFAGVDYAAVRDAVEAEFDVAVWDGGNNELPFLDPDAHVVLADALRPTATDTFHPGETNLRLADAVLVTKENSASDDAVADVVDRVRGVNSAVPIYHADSVVTVGDTVDGEPAADALENARVLAVEDGPTLTHGDADYGAATVAADRYDADRIDPRPHAVGSLADVLDEYPRLDCVLPAMGYSERQRADLADTIEHADPDVVLAGTPVALDEVLDVDVPVVDVDTELDIHDTAVETLVERYLGPSLSKQA</sequence>
<reference evidence="1" key="2">
    <citation type="submission" date="2020-09" db="EMBL/GenBank/DDBJ databases">
        <authorList>
            <person name="Sun Q."/>
            <person name="Ohkuma M."/>
        </authorList>
    </citation>
    <scope>NUCLEOTIDE SEQUENCE</scope>
    <source>
        <strain evidence="1">JCM 19596</strain>
    </source>
</reference>
<dbReference type="AlphaFoldDB" id="A0A830FFX0"/>
<dbReference type="PANTHER" id="PTHR42869:SF1">
    <property type="entry name" value="SLL0572 PROTEIN"/>
    <property type="match status" value="1"/>
</dbReference>
<dbReference type="SUPFAM" id="SSF52540">
    <property type="entry name" value="P-loop containing nucleoside triphosphate hydrolases"/>
    <property type="match status" value="1"/>
</dbReference>